<feature type="domain" description="Alpha/beta hydrolase fold-3" evidence="3">
    <location>
        <begin position="101"/>
        <end position="298"/>
    </location>
</feature>
<accession>A0A395LHJ0</accession>
<dbReference type="PANTHER" id="PTHR48081:SF30">
    <property type="entry name" value="ACETYL-HYDROLASE LIPR-RELATED"/>
    <property type="match status" value="1"/>
</dbReference>
<organism evidence="4 5">
    <name type="scientific">Alteriqipengyuania lutimaris</name>
    <dbReference type="NCBI Taxonomy" id="1538146"/>
    <lineage>
        <taxon>Bacteria</taxon>
        <taxon>Pseudomonadati</taxon>
        <taxon>Pseudomonadota</taxon>
        <taxon>Alphaproteobacteria</taxon>
        <taxon>Sphingomonadales</taxon>
        <taxon>Erythrobacteraceae</taxon>
        <taxon>Alteriqipengyuania</taxon>
    </lineage>
</organism>
<evidence type="ECO:0000313" key="5">
    <source>
        <dbReference type="Proteomes" id="UP000254101"/>
    </source>
</evidence>
<evidence type="ECO:0000313" key="4">
    <source>
        <dbReference type="EMBL" id="RDS75687.1"/>
    </source>
</evidence>
<keyword evidence="5" id="KW-1185">Reference proteome</keyword>
<dbReference type="PANTHER" id="PTHR48081">
    <property type="entry name" value="AB HYDROLASE SUPERFAMILY PROTEIN C4A8.06C"/>
    <property type="match status" value="1"/>
</dbReference>
<dbReference type="InterPro" id="IPR013094">
    <property type="entry name" value="AB_hydrolase_3"/>
</dbReference>
<name>A0A395LHJ0_9SPHN</name>
<evidence type="ECO:0000256" key="1">
    <source>
        <dbReference type="ARBA" id="ARBA00010515"/>
    </source>
</evidence>
<evidence type="ECO:0000259" key="3">
    <source>
        <dbReference type="Pfam" id="PF07859"/>
    </source>
</evidence>
<dbReference type="OrthoDB" id="9806180at2"/>
<comment type="caution">
    <text evidence="4">The sequence shown here is derived from an EMBL/GenBank/DDBJ whole genome shotgun (WGS) entry which is preliminary data.</text>
</comment>
<dbReference type="AlphaFoldDB" id="A0A395LHJ0"/>
<keyword evidence="2 4" id="KW-0378">Hydrolase</keyword>
<reference evidence="4 5" key="1">
    <citation type="submission" date="2018-07" db="EMBL/GenBank/DDBJ databases">
        <title>Erythrobacter nanhaiensis sp. nov., a novel member of the genus Erythrobacter isolated from the South China Sea.</title>
        <authorList>
            <person name="Chen X."/>
            <person name="Liu J."/>
        </authorList>
    </citation>
    <scope>NUCLEOTIDE SEQUENCE [LARGE SCALE GENOMIC DNA]</scope>
    <source>
        <strain evidence="4 5">S-5</strain>
    </source>
</reference>
<dbReference type="SUPFAM" id="SSF53474">
    <property type="entry name" value="alpha/beta-Hydrolases"/>
    <property type="match status" value="1"/>
</dbReference>
<protein>
    <submittedName>
        <fullName evidence="4">Alpha/beta hydrolase</fullName>
    </submittedName>
</protein>
<evidence type="ECO:0000256" key="2">
    <source>
        <dbReference type="ARBA" id="ARBA00022801"/>
    </source>
</evidence>
<dbReference type="EMBL" id="QRBB01000002">
    <property type="protein sequence ID" value="RDS75687.1"/>
    <property type="molecule type" value="Genomic_DNA"/>
</dbReference>
<comment type="similarity">
    <text evidence="1">Belongs to the 'GDXG' lipolytic enzyme family.</text>
</comment>
<dbReference type="InterPro" id="IPR029058">
    <property type="entry name" value="AB_hydrolase_fold"/>
</dbReference>
<proteinExistence type="inferred from homology"/>
<dbReference type="Proteomes" id="UP000254101">
    <property type="component" value="Unassembled WGS sequence"/>
</dbReference>
<sequence>MLCRPVWRNARLLAVTKRRILHMSIINHEEAFRDRAAMLAMRAMIAVSGSFSIEPGAREAYDQLIARTKIAEDVETAQDQVGGVSGWWVTPAGTRIEDGAILYVHGGGYVLGSAEAYRGLASQIATRAGRPVFVVDYALAPENPFPAAYDDVSNAYVALADMTGGKVALMGDSAGGGAVLSVAMNRAEGIPAPVALVAYSPWVDPALEGESVQTRGDVDPILNEETLSGAARQYLAGADPRDPRVNALKGDFGKLPPVRIDVGDDEILLDDALRFEALAGEAGRQVETHVWKGMIHVFPANVGMLKASGQALDGTAEFLKRHF</sequence>
<gene>
    <name evidence="4" type="ORF">DL238_13330</name>
</gene>
<dbReference type="GO" id="GO:0004806">
    <property type="term" value="F:triacylglycerol lipase activity"/>
    <property type="evidence" value="ECO:0007669"/>
    <property type="project" value="TreeGrafter"/>
</dbReference>
<dbReference type="InterPro" id="IPR050300">
    <property type="entry name" value="GDXG_lipolytic_enzyme"/>
</dbReference>
<dbReference type="Gene3D" id="3.40.50.1820">
    <property type="entry name" value="alpha/beta hydrolase"/>
    <property type="match status" value="1"/>
</dbReference>
<dbReference type="Pfam" id="PF07859">
    <property type="entry name" value="Abhydrolase_3"/>
    <property type="match status" value="1"/>
</dbReference>